<dbReference type="OMA" id="CACHATE"/>
<dbReference type="InterPro" id="IPR036047">
    <property type="entry name" value="F-box-like_dom_sf"/>
</dbReference>
<organism evidence="1 2">
    <name type="scientific">Haemaphysalis longicornis</name>
    <name type="common">Bush tick</name>
    <dbReference type="NCBI Taxonomy" id="44386"/>
    <lineage>
        <taxon>Eukaryota</taxon>
        <taxon>Metazoa</taxon>
        <taxon>Ecdysozoa</taxon>
        <taxon>Arthropoda</taxon>
        <taxon>Chelicerata</taxon>
        <taxon>Arachnida</taxon>
        <taxon>Acari</taxon>
        <taxon>Parasitiformes</taxon>
        <taxon>Ixodida</taxon>
        <taxon>Ixodoidea</taxon>
        <taxon>Ixodidae</taxon>
        <taxon>Haemaphysalinae</taxon>
        <taxon>Haemaphysalis</taxon>
    </lineage>
</organism>
<reference evidence="1 2" key="1">
    <citation type="journal article" date="2020" name="Cell">
        <title>Large-Scale Comparative Analyses of Tick Genomes Elucidate Their Genetic Diversity and Vector Capacities.</title>
        <authorList>
            <consortium name="Tick Genome and Microbiome Consortium (TIGMIC)"/>
            <person name="Jia N."/>
            <person name="Wang J."/>
            <person name="Shi W."/>
            <person name="Du L."/>
            <person name="Sun Y."/>
            <person name="Zhan W."/>
            <person name="Jiang J.F."/>
            <person name="Wang Q."/>
            <person name="Zhang B."/>
            <person name="Ji P."/>
            <person name="Bell-Sakyi L."/>
            <person name="Cui X.M."/>
            <person name="Yuan T.T."/>
            <person name="Jiang B.G."/>
            <person name="Yang W.F."/>
            <person name="Lam T.T."/>
            <person name="Chang Q.C."/>
            <person name="Ding S.J."/>
            <person name="Wang X.J."/>
            <person name="Zhu J.G."/>
            <person name="Ruan X.D."/>
            <person name="Zhao L."/>
            <person name="Wei J.T."/>
            <person name="Ye R.Z."/>
            <person name="Que T.C."/>
            <person name="Du C.H."/>
            <person name="Zhou Y.H."/>
            <person name="Cheng J.X."/>
            <person name="Dai P.F."/>
            <person name="Guo W.B."/>
            <person name="Han X.H."/>
            <person name="Huang E.J."/>
            <person name="Li L.F."/>
            <person name="Wei W."/>
            <person name="Gao Y.C."/>
            <person name="Liu J.Z."/>
            <person name="Shao H.Z."/>
            <person name="Wang X."/>
            <person name="Wang C.C."/>
            <person name="Yang T.C."/>
            <person name="Huo Q.B."/>
            <person name="Li W."/>
            <person name="Chen H.Y."/>
            <person name="Chen S.E."/>
            <person name="Zhou L.G."/>
            <person name="Ni X.B."/>
            <person name="Tian J.H."/>
            <person name="Sheng Y."/>
            <person name="Liu T."/>
            <person name="Pan Y.S."/>
            <person name="Xia L.Y."/>
            <person name="Li J."/>
            <person name="Zhao F."/>
            <person name="Cao W.C."/>
        </authorList>
    </citation>
    <scope>NUCLEOTIDE SEQUENCE [LARGE SCALE GENOMIC DNA]</scope>
    <source>
        <strain evidence="1">HaeL-2018</strain>
    </source>
</reference>
<name>A0A9J6FTK2_HAELO</name>
<comment type="caution">
    <text evidence="1">The sequence shown here is derived from an EMBL/GenBank/DDBJ whole genome shotgun (WGS) entry which is preliminary data.</text>
</comment>
<dbReference type="EMBL" id="JABSTR010000003">
    <property type="protein sequence ID" value="KAH9365656.1"/>
    <property type="molecule type" value="Genomic_DNA"/>
</dbReference>
<sequence length="385" mass="43099">MDKADAFAKILALEAVFECVDVKELLVCMEVSQQWRLAAIPQLRRRLSFVPIPCITDVGAQQASSMCGTNSDSYHVMRFIIALNHCQRVAAMAGMKLSLLVLYYSGDYEKFPKFFRTLRDDLEDDCVVLQFTLNPSFHKFCACHATEHSVILGSLLFTADIEAQITARATLGIPVTQNRPESVSTPSIHILEEDEEVEVEEDESEPEADAEEDAYFYPLCVIGGYTGDPTNVDTQSEIFAYLGVDPENFRVGVYWSNVVPGLVAFKGISFELPDNDIQITTGSVTEAATTRTLQVKGVPIYGRMSQRRMRGFLETVKAHIGCTRNTLCVHLAFEPSRSTHKPPEVEFAFKQVFPDVPIMHFFKPSIRPSPTKAVKRILLMVKLLN</sequence>
<dbReference type="VEuPathDB" id="VectorBase:HLOH_051984"/>
<keyword evidence="2" id="KW-1185">Reference proteome</keyword>
<protein>
    <submittedName>
        <fullName evidence="1">Uncharacterized protein</fullName>
    </submittedName>
</protein>
<accession>A0A9J6FTK2</accession>
<dbReference type="SUPFAM" id="SSF81383">
    <property type="entry name" value="F-box domain"/>
    <property type="match status" value="1"/>
</dbReference>
<proteinExistence type="predicted"/>
<evidence type="ECO:0000313" key="2">
    <source>
        <dbReference type="Proteomes" id="UP000821853"/>
    </source>
</evidence>
<dbReference type="AlphaFoldDB" id="A0A9J6FTK2"/>
<dbReference type="Proteomes" id="UP000821853">
    <property type="component" value="Unassembled WGS sequence"/>
</dbReference>
<gene>
    <name evidence="1" type="ORF">HPB48_018256</name>
</gene>
<evidence type="ECO:0000313" key="1">
    <source>
        <dbReference type="EMBL" id="KAH9365656.1"/>
    </source>
</evidence>